<feature type="domain" description="Beta-lactamase class A catalytic" evidence="2">
    <location>
        <begin position="136"/>
        <end position="275"/>
    </location>
</feature>
<evidence type="ECO:0000313" key="4">
    <source>
        <dbReference type="Proteomes" id="UP000286931"/>
    </source>
</evidence>
<proteinExistence type="predicted"/>
<name>A0A401YQG5_9ACTN</name>
<feature type="transmembrane region" description="Helical" evidence="1">
    <location>
        <begin position="23"/>
        <end position="44"/>
    </location>
</feature>
<evidence type="ECO:0000256" key="1">
    <source>
        <dbReference type="SAM" id="Phobius"/>
    </source>
</evidence>
<dbReference type="Proteomes" id="UP000286931">
    <property type="component" value="Unassembled WGS sequence"/>
</dbReference>
<keyword evidence="1" id="KW-0472">Membrane</keyword>
<evidence type="ECO:0000259" key="2">
    <source>
        <dbReference type="Pfam" id="PF13354"/>
    </source>
</evidence>
<keyword evidence="1" id="KW-0812">Transmembrane</keyword>
<dbReference type="PANTHER" id="PTHR35333:SF3">
    <property type="entry name" value="BETA-LACTAMASE-TYPE TRANSPEPTIDASE FOLD CONTAINING PROTEIN"/>
    <property type="match status" value="1"/>
</dbReference>
<sequence length="300" mass="33053">MTEHSPLREEDGELARKRPRDRVLVYATVLCTLVSLTVVLWRPWENAPGTDRGGPRVECSSGDRQLAASLSRDIGRAVERHPGHIAVAIHERIGNTTCTYDSARRFDSASVVKIAVLGALLRRAEDEGRELTWDEQELAARMIEQSDNEATTELWHRLGVARISGFLGMIGATTTVPDRDGVWGLTQTSAADQIKLLAVLAYDNPVVHEGSRAKAAEMMSRVTESQRWGVTAGAHDKESAYLKNGWLQRSSGSWRVHSVGFFRGGRSEYSIAVLTEGKPTMRKSIQAIEVVSRAVHAELA</sequence>
<keyword evidence="1" id="KW-1133">Transmembrane helix</keyword>
<dbReference type="GO" id="GO:0030655">
    <property type="term" value="P:beta-lactam antibiotic catabolic process"/>
    <property type="evidence" value="ECO:0007669"/>
    <property type="project" value="InterPro"/>
</dbReference>
<keyword evidence="4" id="KW-1185">Reference proteome</keyword>
<dbReference type="AlphaFoldDB" id="A0A401YQG5"/>
<dbReference type="GO" id="GO:0008800">
    <property type="term" value="F:beta-lactamase activity"/>
    <property type="evidence" value="ECO:0007669"/>
    <property type="project" value="InterPro"/>
</dbReference>
<dbReference type="EMBL" id="BIFH01000022">
    <property type="protein sequence ID" value="GCD96846.1"/>
    <property type="molecule type" value="Genomic_DNA"/>
</dbReference>
<accession>A0A401YQG5</accession>
<reference evidence="3 4" key="1">
    <citation type="submission" date="2018-12" db="EMBL/GenBank/DDBJ databases">
        <title>Draft genome sequence of Embleya hyalina NBRC 13850T.</title>
        <authorList>
            <person name="Komaki H."/>
            <person name="Hosoyama A."/>
            <person name="Kimura A."/>
            <person name="Ichikawa N."/>
            <person name="Tamura T."/>
        </authorList>
    </citation>
    <scope>NUCLEOTIDE SEQUENCE [LARGE SCALE GENOMIC DNA]</scope>
    <source>
        <strain evidence="3 4">NBRC 13850</strain>
    </source>
</reference>
<dbReference type="InterPro" id="IPR000871">
    <property type="entry name" value="Beta-lactam_class-A"/>
</dbReference>
<protein>
    <recommendedName>
        <fullName evidence="2">Beta-lactamase class A catalytic domain-containing protein</fullName>
    </recommendedName>
</protein>
<comment type="caution">
    <text evidence="3">The sequence shown here is derived from an EMBL/GenBank/DDBJ whole genome shotgun (WGS) entry which is preliminary data.</text>
</comment>
<dbReference type="InterPro" id="IPR012338">
    <property type="entry name" value="Beta-lactam/transpept-like"/>
</dbReference>
<dbReference type="RefSeq" id="WP_160161504.1">
    <property type="nucleotide sequence ID" value="NZ_BIFH01000022.1"/>
</dbReference>
<dbReference type="Gene3D" id="3.40.710.10">
    <property type="entry name" value="DD-peptidase/beta-lactamase superfamily"/>
    <property type="match status" value="1"/>
</dbReference>
<dbReference type="GO" id="GO:0046677">
    <property type="term" value="P:response to antibiotic"/>
    <property type="evidence" value="ECO:0007669"/>
    <property type="project" value="InterPro"/>
</dbReference>
<gene>
    <name evidence="3" type="ORF">EHYA_04533</name>
</gene>
<evidence type="ECO:0000313" key="3">
    <source>
        <dbReference type="EMBL" id="GCD96846.1"/>
    </source>
</evidence>
<dbReference type="InterPro" id="IPR045155">
    <property type="entry name" value="Beta-lactam_cat"/>
</dbReference>
<dbReference type="SUPFAM" id="SSF56601">
    <property type="entry name" value="beta-lactamase/transpeptidase-like"/>
    <property type="match status" value="1"/>
</dbReference>
<organism evidence="3 4">
    <name type="scientific">Embleya hyalina</name>
    <dbReference type="NCBI Taxonomy" id="516124"/>
    <lineage>
        <taxon>Bacteria</taxon>
        <taxon>Bacillati</taxon>
        <taxon>Actinomycetota</taxon>
        <taxon>Actinomycetes</taxon>
        <taxon>Kitasatosporales</taxon>
        <taxon>Streptomycetaceae</taxon>
        <taxon>Embleya</taxon>
    </lineage>
</organism>
<dbReference type="Pfam" id="PF13354">
    <property type="entry name" value="Beta-lactamase2"/>
    <property type="match status" value="1"/>
</dbReference>
<dbReference type="OrthoDB" id="3524371at2"/>
<dbReference type="PANTHER" id="PTHR35333">
    <property type="entry name" value="BETA-LACTAMASE"/>
    <property type="match status" value="1"/>
</dbReference>